<protein>
    <submittedName>
        <fullName evidence="1">Uncharacterized protein</fullName>
    </submittedName>
</protein>
<accession>U5L950</accession>
<dbReference type="HOGENOM" id="CLU_3408656_0_0_9"/>
<gene>
    <name evidence="1" type="ORF">N288_10060</name>
</gene>
<name>U5L950_9BACI</name>
<organism evidence="1 2">
    <name type="scientific">Bacillus infantis NRRL B-14911</name>
    <dbReference type="NCBI Taxonomy" id="1367477"/>
    <lineage>
        <taxon>Bacteria</taxon>
        <taxon>Bacillati</taxon>
        <taxon>Bacillota</taxon>
        <taxon>Bacilli</taxon>
        <taxon>Bacillales</taxon>
        <taxon>Bacillaceae</taxon>
        <taxon>Bacillus</taxon>
    </lineage>
</organism>
<dbReference type="KEGG" id="bif:N288_10060"/>
<proteinExistence type="predicted"/>
<reference evidence="1 2" key="1">
    <citation type="submission" date="2013-07" db="EMBL/GenBank/DDBJ databases">
        <title>Complete genome sequence of Bacillus infantis NRRL B-14911 that has potential to induce cardiac disease by antigenic mimicry.</title>
        <authorList>
            <person name="Massilamany C."/>
            <person name="Smith T.P.L."/>
            <person name="Loy J.D."/>
            <person name="Barletta R."/>
            <person name="Reddy J."/>
        </authorList>
    </citation>
    <scope>NUCLEOTIDE SEQUENCE [LARGE SCALE GENOMIC DNA]</scope>
    <source>
        <strain evidence="1 2">NRRL B-14911</strain>
    </source>
</reference>
<dbReference type="EMBL" id="CP006643">
    <property type="protein sequence ID" value="AGX03930.1"/>
    <property type="molecule type" value="Genomic_DNA"/>
</dbReference>
<evidence type="ECO:0000313" key="1">
    <source>
        <dbReference type="EMBL" id="AGX03930.1"/>
    </source>
</evidence>
<dbReference type="Proteomes" id="UP000017805">
    <property type="component" value="Chromosome"/>
</dbReference>
<sequence length="29" mass="3646">MGRKPVQGDRFFFELKKKIAEQKRIRLYY</sequence>
<dbReference type="STRING" id="1367477.N288_10060"/>
<dbReference type="AlphaFoldDB" id="U5L950"/>
<evidence type="ECO:0000313" key="2">
    <source>
        <dbReference type="Proteomes" id="UP000017805"/>
    </source>
</evidence>
<keyword evidence="2" id="KW-1185">Reference proteome</keyword>